<dbReference type="InterPro" id="IPR027417">
    <property type="entry name" value="P-loop_NTPase"/>
</dbReference>
<keyword evidence="1 6" id="KW-0547">Nucleotide-binding</keyword>
<evidence type="ECO:0000313" key="10">
    <source>
        <dbReference type="EMBL" id="KAJ1372829.1"/>
    </source>
</evidence>
<accession>A0AAD5WJF7</accession>
<comment type="domain">
    <text evidence="6">The Q motif is unique to and characteristic of the DEAD box family of RNA helicases and controls ATP binding and hydrolysis.</text>
</comment>
<comment type="function">
    <text evidence="6">RNA helicase.</text>
</comment>
<evidence type="ECO:0000259" key="9">
    <source>
        <dbReference type="PROSITE" id="PS51195"/>
    </source>
</evidence>
<dbReference type="SMART" id="SM00487">
    <property type="entry name" value="DEXDc"/>
    <property type="match status" value="1"/>
</dbReference>
<sequence length="450" mass="50737">MEKSKVLIEAQPVKLMPKLIKLSSGAKWKSGAVAGNFENDEFGYLGLFEELLPEHQGVVKSGGKKKKKKISKKKNEATDGKDGAESQESKITEMKAKRKKKKAKIGLEDVESKDQSVEEETNKVKRLNKIGRKRKGEKFVASEKIKKMKCVAEEALECSPMEAEAPFVSSTLRESETMETNGNNVDKDLDYGSSNAENWKEFYLPDPILKAIMDMGFENPTEIQRQVLPMALRDRCDVLGAAETGSGKTLAYAIPLTARLLELQEDAYSNKTGPKALVLAPTRELVMQVMKHLTALLKHTRFKAFPIVGGLAQVRQSRILEKQTPEVVVATPGRLWAMMQYVSENEAVCPYLTDWTGLRCLVIDETDRMIEKGHFEEMEDILKLVRKSATRKLQTLVFSATLTYVNHVRSRDGKASKEFTPQQKIMQLIHLTGMRPECKIVDITRSFWYS</sequence>
<reference evidence="10" key="1">
    <citation type="submission" date="2021-06" db="EMBL/GenBank/DDBJ databases">
        <title>Parelaphostrongylus tenuis whole genome reference sequence.</title>
        <authorList>
            <person name="Garwood T.J."/>
            <person name="Larsen P.A."/>
            <person name="Fountain-Jones N.M."/>
            <person name="Garbe J.R."/>
            <person name="Macchietto M.G."/>
            <person name="Kania S.A."/>
            <person name="Gerhold R.W."/>
            <person name="Richards J.E."/>
            <person name="Wolf T.M."/>
        </authorList>
    </citation>
    <scope>NUCLEOTIDE SEQUENCE</scope>
    <source>
        <strain evidence="10">MNPRO001-30</strain>
        <tissue evidence="10">Meninges</tissue>
    </source>
</reference>
<feature type="compositionally biased region" description="Basic and acidic residues" evidence="7">
    <location>
        <begin position="73"/>
        <end position="94"/>
    </location>
</feature>
<evidence type="ECO:0000256" key="6">
    <source>
        <dbReference type="RuleBase" id="RU365068"/>
    </source>
</evidence>
<dbReference type="InterPro" id="IPR014014">
    <property type="entry name" value="RNA_helicase_DEAD_Q_motif"/>
</dbReference>
<dbReference type="Proteomes" id="UP001196413">
    <property type="component" value="Unassembled WGS sequence"/>
</dbReference>
<evidence type="ECO:0000313" key="11">
    <source>
        <dbReference type="Proteomes" id="UP001196413"/>
    </source>
</evidence>
<dbReference type="EC" id="3.6.4.13" evidence="6"/>
<evidence type="ECO:0000256" key="4">
    <source>
        <dbReference type="ARBA" id="ARBA00022840"/>
    </source>
</evidence>
<evidence type="ECO:0000256" key="1">
    <source>
        <dbReference type="ARBA" id="ARBA00022741"/>
    </source>
</evidence>
<dbReference type="InterPro" id="IPR011545">
    <property type="entry name" value="DEAD/DEAH_box_helicase_dom"/>
</dbReference>
<dbReference type="CDD" id="cd17946">
    <property type="entry name" value="DEADc_DDX24"/>
    <property type="match status" value="1"/>
</dbReference>
<dbReference type="PROSITE" id="PS51192">
    <property type="entry name" value="HELICASE_ATP_BIND_1"/>
    <property type="match status" value="1"/>
</dbReference>
<dbReference type="Gene3D" id="3.40.50.300">
    <property type="entry name" value="P-loop containing nucleotide triphosphate hydrolases"/>
    <property type="match status" value="1"/>
</dbReference>
<dbReference type="PROSITE" id="PS51195">
    <property type="entry name" value="Q_MOTIF"/>
    <property type="match status" value="1"/>
</dbReference>
<gene>
    <name evidence="10" type="ORF">KIN20_035111</name>
</gene>
<feature type="short sequence motif" description="Q motif" evidence="5">
    <location>
        <begin position="197"/>
        <end position="225"/>
    </location>
</feature>
<proteinExistence type="inferred from homology"/>
<evidence type="ECO:0000256" key="7">
    <source>
        <dbReference type="SAM" id="MobiDB-lite"/>
    </source>
</evidence>
<keyword evidence="2 6" id="KW-0378">Hydrolase</keyword>
<dbReference type="GO" id="GO:0003723">
    <property type="term" value="F:RNA binding"/>
    <property type="evidence" value="ECO:0007669"/>
    <property type="project" value="UniProtKB-UniRule"/>
</dbReference>
<feature type="domain" description="Helicase ATP-binding" evidence="8">
    <location>
        <begin position="229"/>
        <end position="403"/>
    </location>
</feature>
<dbReference type="PANTHER" id="PTHR24031">
    <property type="entry name" value="RNA HELICASE"/>
    <property type="match status" value="1"/>
</dbReference>
<dbReference type="GO" id="GO:0003724">
    <property type="term" value="F:RNA helicase activity"/>
    <property type="evidence" value="ECO:0007669"/>
    <property type="project" value="UniProtKB-EC"/>
</dbReference>
<evidence type="ECO:0000256" key="3">
    <source>
        <dbReference type="ARBA" id="ARBA00022806"/>
    </source>
</evidence>
<comment type="similarity">
    <text evidence="6">Belongs to the DEAD box helicase family.</text>
</comment>
<dbReference type="EMBL" id="JAHQIW010007195">
    <property type="protein sequence ID" value="KAJ1372829.1"/>
    <property type="molecule type" value="Genomic_DNA"/>
</dbReference>
<keyword evidence="11" id="KW-1185">Reference proteome</keyword>
<protein>
    <recommendedName>
        <fullName evidence="6">ATP-dependent RNA helicase</fullName>
        <ecNumber evidence="6">3.6.4.13</ecNumber>
    </recommendedName>
</protein>
<dbReference type="GO" id="GO:0016787">
    <property type="term" value="F:hydrolase activity"/>
    <property type="evidence" value="ECO:0007669"/>
    <property type="project" value="UniProtKB-KW"/>
</dbReference>
<feature type="domain" description="DEAD-box RNA helicase Q" evidence="9">
    <location>
        <begin position="197"/>
        <end position="225"/>
    </location>
</feature>
<dbReference type="GO" id="GO:0005524">
    <property type="term" value="F:ATP binding"/>
    <property type="evidence" value="ECO:0007669"/>
    <property type="project" value="UniProtKB-UniRule"/>
</dbReference>
<name>A0AAD5WJF7_PARTN</name>
<feature type="compositionally biased region" description="Basic residues" evidence="7">
    <location>
        <begin position="62"/>
        <end position="72"/>
    </location>
</feature>
<dbReference type="AlphaFoldDB" id="A0AAD5WJF7"/>
<dbReference type="InterPro" id="IPR014001">
    <property type="entry name" value="Helicase_ATP-bd"/>
</dbReference>
<evidence type="ECO:0000256" key="2">
    <source>
        <dbReference type="ARBA" id="ARBA00022801"/>
    </source>
</evidence>
<feature type="region of interest" description="Disordered" evidence="7">
    <location>
        <begin position="58"/>
        <end position="94"/>
    </location>
</feature>
<dbReference type="Pfam" id="PF00270">
    <property type="entry name" value="DEAD"/>
    <property type="match status" value="1"/>
</dbReference>
<dbReference type="SUPFAM" id="SSF52540">
    <property type="entry name" value="P-loop containing nucleoside triphosphate hydrolases"/>
    <property type="match status" value="1"/>
</dbReference>
<comment type="catalytic activity">
    <reaction evidence="6">
        <text>ATP + H2O = ADP + phosphate + H(+)</text>
        <dbReference type="Rhea" id="RHEA:13065"/>
        <dbReference type="ChEBI" id="CHEBI:15377"/>
        <dbReference type="ChEBI" id="CHEBI:15378"/>
        <dbReference type="ChEBI" id="CHEBI:30616"/>
        <dbReference type="ChEBI" id="CHEBI:43474"/>
        <dbReference type="ChEBI" id="CHEBI:456216"/>
        <dbReference type="EC" id="3.6.4.13"/>
    </reaction>
</comment>
<keyword evidence="6" id="KW-0694">RNA-binding</keyword>
<evidence type="ECO:0000259" key="8">
    <source>
        <dbReference type="PROSITE" id="PS51192"/>
    </source>
</evidence>
<evidence type="ECO:0000256" key="5">
    <source>
        <dbReference type="PROSITE-ProRule" id="PRU00552"/>
    </source>
</evidence>
<keyword evidence="4 6" id="KW-0067">ATP-binding</keyword>
<keyword evidence="3 6" id="KW-0347">Helicase</keyword>
<organism evidence="10 11">
    <name type="scientific">Parelaphostrongylus tenuis</name>
    <name type="common">Meningeal worm</name>
    <dbReference type="NCBI Taxonomy" id="148309"/>
    <lineage>
        <taxon>Eukaryota</taxon>
        <taxon>Metazoa</taxon>
        <taxon>Ecdysozoa</taxon>
        <taxon>Nematoda</taxon>
        <taxon>Chromadorea</taxon>
        <taxon>Rhabditida</taxon>
        <taxon>Rhabditina</taxon>
        <taxon>Rhabditomorpha</taxon>
        <taxon>Strongyloidea</taxon>
        <taxon>Metastrongylidae</taxon>
        <taxon>Parelaphostrongylus</taxon>
    </lineage>
</organism>
<comment type="caution">
    <text evidence="10">The sequence shown here is derived from an EMBL/GenBank/DDBJ whole genome shotgun (WGS) entry which is preliminary data.</text>
</comment>